<dbReference type="EMBL" id="AP014523">
    <property type="protein sequence ID" value="BAO98406.1"/>
    <property type="molecule type" value="Genomic_DNA"/>
</dbReference>
<keyword evidence="4 6" id="KW-1133">Transmembrane helix</keyword>
<dbReference type="AlphaFoldDB" id="A0A060Q1N4"/>
<evidence type="ECO:0000256" key="1">
    <source>
        <dbReference type="ARBA" id="ARBA00004651"/>
    </source>
</evidence>
<keyword evidence="2" id="KW-1003">Cell membrane</keyword>
<feature type="transmembrane region" description="Helical" evidence="6">
    <location>
        <begin position="146"/>
        <end position="168"/>
    </location>
</feature>
<organism evidence="7 8">
    <name type="scientific">Helicobacter pylori NY40</name>
    <dbReference type="NCBI Taxonomy" id="1426844"/>
    <lineage>
        <taxon>Bacteria</taxon>
        <taxon>Pseudomonadati</taxon>
        <taxon>Campylobacterota</taxon>
        <taxon>Epsilonproteobacteria</taxon>
        <taxon>Campylobacterales</taxon>
        <taxon>Helicobacteraceae</taxon>
        <taxon>Helicobacter</taxon>
    </lineage>
</organism>
<dbReference type="Proteomes" id="UP000031662">
    <property type="component" value="Chromosome"/>
</dbReference>
<dbReference type="PANTHER" id="PTHR30086">
    <property type="entry name" value="ARGININE EXPORTER PROTEIN ARGO"/>
    <property type="match status" value="1"/>
</dbReference>
<proteinExistence type="predicted"/>
<dbReference type="Pfam" id="PF01810">
    <property type="entry name" value="LysE"/>
    <property type="match status" value="1"/>
</dbReference>
<protein>
    <submittedName>
        <fullName evidence="7">Integral membrane protein</fullName>
    </submittedName>
</protein>
<gene>
    <name evidence="7" type="ORF">NY40_1399</name>
</gene>
<reference evidence="7 8" key="1">
    <citation type="submission" date="2013-11" db="EMBL/GenBank/DDBJ databases">
        <title>Estimation of Helicobacter pylori bacteriophage ecology using H. pylori isolates.</title>
        <authorList>
            <person name="Uchiyama J."/>
            <person name="Takemura-Uchiyama I."/>
            <person name="Ujihara T."/>
            <person name="Matsuzaki S."/>
        </authorList>
    </citation>
    <scope>NUCLEOTIDE SEQUENCE [LARGE SCALE GENOMIC DNA]</scope>
    <source>
        <strain evidence="7 8">NY40</strain>
    </source>
</reference>
<evidence type="ECO:0000256" key="5">
    <source>
        <dbReference type="ARBA" id="ARBA00023136"/>
    </source>
</evidence>
<dbReference type="InterPro" id="IPR001123">
    <property type="entry name" value="LeuE-type"/>
</dbReference>
<keyword evidence="5 6" id="KW-0472">Membrane</keyword>
<feature type="transmembrane region" description="Helical" evidence="6">
    <location>
        <begin position="34"/>
        <end position="62"/>
    </location>
</feature>
<accession>A0A060Q1N4</accession>
<feature type="transmembrane region" description="Helical" evidence="6">
    <location>
        <begin position="68"/>
        <end position="92"/>
    </location>
</feature>
<dbReference type="GO" id="GO:0005886">
    <property type="term" value="C:plasma membrane"/>
    <property type="evidence" value="ECO:0007669"/>
    <property type="project" value="UniProtKB-SubCell"/>
</dbReference>
<evidence type="ECO:0000256" key="3">
    <source>
        <dbReference type="ARBA" id="ARBA00022692"/>
    </source>
</evidence>
<feature type="transmembrane region" description="Helical" evidence="6">
    <location>
        <begin position="6"/>
        <end position="27"/>
    </location>
</feature>
<comment type="subcellular location">
    <subcellularLocation>
        <location evidence="1">Cell membrane</location>
        <topology evidence="1">Multi-pass membrane protein</topology>
    </subcellularLocation>
</comment>
<evidence type="ECO:0000256" key="4">
    <source>
        <dbReference type="ARBA" id="ARBA00022989"/>
    </source>
</evidence>
<dbReference type="PANTHER" id="PTHR30086:SF20">
    <property type="entry name" value="ARGININE EXPORTER PROTEIN ARGO-RELATED"/>
    <property type="match status" value="1"/>
</dbReference>
<name>A0A060Q1N4_HELPX</name>
<feature type="transmembrane region" description="Helical" evidence="6">
    <location>
        <begin position="112"/>
        <end position="140"/>
    </location>
</feature>
<keyword evidence="3 6" id="KW-0812">Transmembrane</keyword>
<dbReference type="GO" id="GO:0015171">
    <property type="term" value="F:amino acid transmembrane transporter activity"/>
    <property type="evidence" value="ECO:0007669"/>
    <property type="project" value="TreeGrafter"/>
</dbReference>
<evidence type="ECO:0000313" key="7">
    <source>
        <dbReference type="EMBL" id="BAO98406.1"/>
    </source>
</evidence>
<dbReference type="RefSeq" id="WP_041051395.1">
    <property type="nucleotide sequence ID" value="NZ_AP014523.1"/>
</dbReference>
<feature type="transmembrane region" description="Helical" evidence="6">
    <location>
        <begin position="180"/>
        <end position="200"/>
    </location>
</feature>
<sequence>MFVVFIEGFGLAISLCAAVGAQSLFIIERGMARNYVFLICALCFMCDIVLMSMGVFGVGAYFAKNLYLSLFLNLFGAVFTGFYAFLALKTLFQTFKKKQVQTPKKLSLKKTLLFTLGVTLLNPQVYLEMVFLIGASALSFNLAQKFVFLAGTLSAAFSWLLLLCTLSLRYGSKLLNNQKIFMGVNLFATAIMGTLSVTLFRDFLALLSKT</sequence>
<evidence type="ECO:0000256" key="2">
    <source>
        <dbReference type="ARBA" id="ARBA00022475"/>
    </source>
</evidence>
<dbReference type="HOGENOM" id="CLU_087840_0_1_7"/>
<evidence type="ECO:0000256" key="6">
    <source>
        <dbReference type="SAM" id="Phobius"/>
    </source>
</evidence>
<evidence type="ECO:0000313" key="8">
    <source>
        <dbReference type="Proteomes" id="UP000031662"/>
    </source>
</evidence>